<evidence type="ECO:0000256" key="5">
    <source>
        <dbReference type="ARBA" id="ARBA00022759"/>
    </source>
</evidence>
<evidence type="ECO:0000256" key="3">
    <source>
        <dbReference type="ARBA" id="ARBA00012177"/>
    </source>
</evidence>
<sequence length="229" mass="25491">MNNSLLKLSQRLGYTFRDEQLATLALTHRSKAGHNNERLEFLGDSILNFVVGEDLFRRFPTAKEGKLSRLRAKMVKGETLAFVAREFELGDFLLLGSGEMKSGGHRRDSILADTVEALIGAMYLDAGLDVVRERILAWYADRLDALTLEDPIKDPKTRLQEYQQAQRSSLPKYTVLSVEGPTNEQVFTIECVIPEQADAVVAIGGSRRAAEQAAAQQMLLNLGIHGEEE</sequence>
<dbReference type="SMART" id="SM00358">
    <property type="entry name" value="DSRM"/>
    <property type="match status" value="1"/>
</dbReference>
<dbReference type="EMBL" id="CZQC01000028">
    <property type="protein sequence ID" value="CUS40864.1"/>
    <property type="molecule type" value="Genomic_DNA"/>
</dbReference>
<dbReference type="PANTHER" id="PTHR11207:SF0">
    <property type="entry name" value="RIBONUCLEASE 3"/>
    <property type="match status" value="1"/>
</dbReference>
<dbReference type="Pfam" id="PF00035">
    <property type="entry name" value="dsrm"/>
    <property type="match status" value="1"/>
</dbReference>
<dbReference type="GO" id="GO:0003725">
    <property type="term" value="F:double-stranded RNA binding"/>
    <property type="evidence" value="ECO:0007669"/>
    <property type="project" value="TreeGrafter"/>
</dbReference>
<dbReference type="InterPro" id="IPR036389">
    <property type="entry name" value="RNase_III_sf"/>
</dbReference>
<dbReference type="GO" id="GO:0006364">
    <property type="term" value="P:rRNA processing"/>
    <property type="evidence" value="ECO:0007669"/>
    <property type="project" value="InterPro"/>
</dbReference>
<evidence type="ECO:0000256" key="2">
    <source>
        <dbReference type="ARBA" id="ARBA00010183"/>
    </source>
</evidence>
<dbReference type="CDD" id="cd00593">
    <property type="entry name" value="RIBOc"/>
    <property type="match status" value="1"/>
</dbReference>
<reference evidence="10" key="1">
    <citation type="submission" date="2015-10" db="EMBL/GenBank/DDBJ databases">
        <authorList>
            <person name="Gilbert D.G."/>
        </authorList>
    </citation>
    <scope>NUCLEOTIDE SEQUENCE</scope>
</reference>
<dbReference type="InterPro" id="IPR011907">
    <property type="entry name" value="RNase_III"/>
</dbReference>
<dbReference type="SMART" id="SM00535">
    <property type="entry name" value="RIBOc"/>
    <property type="match status" value="1"/>
</dbReference>
<dbReference type="NCBIfam" id="TIGR02191">
    <property type="entry name" value="RNaseIII"/>
    <property type="match status" value="1"/>
</dbReference>
<evidence type="ECO:0000256" key="7">
    <source>
        <dbReference type="ARBA" id="ARBA00022884"/>
    </source>
</evidence>
<keyword evidence="6 10" id="KW-0378">Hydrolase</keyword>
<dbReference type="SUPFAM" id="SSF54768">
    <property type="entry name" value="dsRNA-binding domain-like"/>
    <property type="match status" value="1"/>
</dbReference>
<dbReference type="Gene3D" id="1.10.1520.10">
    <property type="entry name" value="Ribonuclease III domain"/>
    <property type="match status" value="1"/>
</dbReference>
<evidence type="ECO:0000256" key="1">
    <source>
        <dbReference type="ARBA" id="ARBA00000109"/>
    </source>
</evidence>
<dbReference type="EC" id="3.1.26.3" evidence="3"/>
<keyword evidence="7" id="KW-0694">RNA-binding</keyword>
<dbReference type="AlphaFoldDB" id="A0A160TCV5"/>
<dbReference type="InterPro" id="IPR000999">
    <property type="entry name" value="RNase_III_dom"/>
</dbReference>
<dbReference type="HAMAP" id="MF_00104">
    <property type="entry name" value="RNase_III"/>
    <property type="match status" value="1"/>
</dbReference>
<name>A0A160TCV5_9ZZZZ</name>
<gene>
    <name evidence="10" type="ORF">MGWOODY_Tha30</name>
</gene>
<accession>A0A160TCV5</accession>
<evidence type="ECO:0000256" key="4">
    <source>
        <dbReference type="ARBA" id="ARBA00022722"/>
    </source>
</evidence>
<dbReference type="InterPro" id="IPR014720">
    <property type="entry name" value="dsRBD_dom"/>
</dbReference>
<dbReference type="PANTHER" id="PTHR11207">
    <property type="entry name" value="RIBONUCLEASE III"/>
    <property type="match status" value="1"/>
</dbReference>
<dbReference type="FunFam" id="1.10.1520.10:FF:000001">
    <property type="entry name" value="Ribonuclease 3"/>
    <property type="match status" value="1"/>
</dbReference>
<dbReference type="PROSITE" id="PS50137">
    <property type="entry name" value="DS_RBD"/>
    <property type="match status" value="1"/>
</dbReference>
<dbReference type="PROSITE" id="PS50142">
    <property type="entry name" value="RNASE_3_2"/>
    <property type="match status" value="1"/>
</dbReference>
<comment type="catalytic activity">
    <reaction evidence="1">
        <text>Endonucleolytic cleavage to 5'-phosphomonoester.</text>
        <dbReference type="EC" id="3.1.26.3"/>
    </reaction>
</comment>
<dbReference type="Gene3D" id="3.30.160.20">
    <property type="match status" value="1"/>
</dbReference>
<evidence type="ECO:0000256" key="6">
    <source>
        <dbReference type="ARBA" id="ARBA00022801"/>
    </source>
</evidence>
<keyword evidence="5" id="KW-0255">Endonuclease</keyword>
<organism evidence="10">
    <name type="scientific">hydrothermal vent metagenome</name>
    <dbReference type="NCBI Taxonomy" id="652676"/>
    <lineage>
        <taxon>unclassified sequences</taxon>
        <taxon>metagenomes</taxon>
        <taxon>ecological metagenomes</taxon>
    </lineage>
</organism>
<evidence type="ECO:0000259" key="8">
    <source>
        <dbReference type="PROSITE" id="PS50137"/>
    </source>
</evidence>
<comment type="similarity">
    <text evidence="2">Belongs to the ribonuclease III family.</text>
</comment>
<dbReference type="GO" id="GO:0004525">
    <property type="term" value="F:ribonuclease III activity"/>
    <property type="evidence" value="ECO:0007669"/>
    <property type="project" value="UniProtKB-EC"/>
</dbReference>
<dbReference type="SUPFAM" id="SSF69065">
    <property type="entry name" value="RNase III domain-like"/>
    <property type="match status" value="1"/>
</dbReference>
<feature type="domain" description="DRBM" evidence="8">
    <location>
        <begin position="154"/>
        <end position="224"/>
    </location>
</feature>
<dbReference type="PROSITE" id="PS00517">
    <property type="entry name" value="RNASE_3_1"/>
    <property type="match status" value="1"/>
</dbReference>
<dbReference type="Pfam" id="PF14622">
    <property type="entry name" value="Ribonucleas_3_3"/>
    <property type="match status" value="1"/>
</dbReference>
<evidence type="ECO:0000259" key="9">
    <source>
        <dbReference type="PROSITE" id="PS50142"/>
    </source>
</evidence>
<dbReference type="CDD" id="cd10845">
    <property type="entry name" value="DSRM_RNAse_III_family"/>
    <property type="match status" value="1"/>
</dbReference>
<protein>
    <recommendedName>
        <fullName evidence="3">ribonuclease III</fullName>
        <ecNumber evidence="3">3.1.26.3</ecNumber>
    </recommendedName>
</protein>
<feature type="domain" description="RNase III" evidence="9">
    <location>
        <begin position="5"/>
        <end position="127"/>
    </location>
</feature>
<dbReference type="GO" id="GO:0010468">
    <property type="term" value="P:regulation of gene expression"/>
    <property type="evidence" value="ECO:0007669"/>
    <property type="project" value="TreeGrafter"/>
</dbReference>
<proteinExistence type="inferred from homology"/>
<evidence type="ECO:0000313" key="10">
    <source>
        <dbReference type="EMBL" id="CUS40864.1"/>
    </source>
</evidence>
<keyword evidence="4" id="KW-0540">Nuclease</keyword>